<keyword evidence="4 12" id="KW-0547">Nucleotide-binding</keyword>
<keyword evidence="6 12" id="KW-0347">Helicase</keyword>
<keyword evidence="3 12" id="KW-0479">Metal-binding</keyword>
<dbReference type="InterPro" id="IPR041236">
    <property type="entry name" value="PriA_C"/>
</dbReference>
<evidence type="ECO:0000259" key="14">
    <source>
        <dbReference type="PROSITE" id="PS51194"/>
    </source>
</evidence>
<dbReference type="FunFam" id="3.40.50.300:FF:000489">
    <property type="entry name" value="Primosome assembly protein PriA"/>
    <property type="match status" value="1"/>
</dbReference>
<comment type="catalytic activity">
    <reaction evidence="11 12">
        <text>ATP + H2O = ADP + phosphate + H(+)</text>
        <dbReference type="Rhea" id="RHEA:13065"/>
        <dbReference type="ChEBI" id="CHEBI:15377"/>
        <dbReference type="ChEBI" id="CHEBI:15378"/>
        <dbReference type="ChEBI" id="CHEBI:30616"/>
        <dbReference type="ChEBI" id="CHEBI:43474"/>
        <dbReference type="ChEBI" id="CHEBI:456216"/>
        <dbReference type="EC" id="5.6.2.4"/>
    </reaction>
</comment>
<evidence type="ECO:0000256" key="12">
    <source>
        <dbReference type="HAMAP-Rule" id="MF_00983"/>
    </source>
</evidence>
<evidence type="ECO:0000256" key="2">
    <source>
        <dbReference type="ARBA" id="ARBA00022705"/>
    </source>
</evidence>
<dbReference type="Pfam" id="PF00270">
    <property type="entry name" value="DEAD"/>
    <property type="match status" value="1"/>
</dbReference>
<dbReference type="GO" id="GO:1990077">
    <property type="term" value="C:primosome complex"/>
    <property type="evidence" value="ECO:0007669"/>
    <property type="project" value="UniProtKB-UniRule"/>
</dbReference>
<dbReference type="SUPFAM" id="SSF52540">
    <property type="entry name" value="P-loop containing nucleoside triphosphate hydrolases"/>
    <property type="match status" value="1"/>
</dbReference>
<dbReference type="InterPro" id="IPR027417">
    <property type="entry name" value="P-loop_NTPase"/>
</dbReference>
<comment type="cofactor">
    <cofactor evidence="12">
        <name>Zn(2+)</name>
        <dbReference type="ChEBI" id="CHEBI:29105"/>
    </cofactor>
    <text evidence="12">Binds 2 zinc ions per subunit.</text>
</comment>
<evidence type="ECO:0000256" key="8">
    <source>
        <dbReference type="ARBA" id="ARBA00022840"/>
    </source>
</evidence>
<feature type="binding site" evidence="12">
    <location>
        <position position="540"/>
    </location>
    <ligand>
        <name>Zn(2+)</name>
        <dbReference type="ChEBI" id="CHEBI:29105"/>
        <label>1</label>
    </ligand>
</feature>
<organism evidence="15 16">
    <name type="scientific">Megasphaera hutchinsoni</name>
    <dbReference type="NCBI Taxonomy" id="1588748"/>
    <lineage>
        <taxon>Bacteria</taxon>
        <taxon>Bacillati</taxon>
        <taxon>Bacillota</taxon>
        <taxon>Negativicutes</taxon>
        <taxon>Veillonellales</taxon>
        <taxon>Veillonellaceae</taxon>
        <taxon>Megasphaera</taxon>
    </lineage>
</organism>
<gene>
    <name evidence="12" type="primary">priA</name>
    <name evidence="15" type="ORF">HMPREF3182_01053</name>
</gene>
<dbReference type="GO" id="GO:0008270">
    <property type="term" value="F:zinc ion binding"/>
    <property type="evidence" value="ECO:0007669"/>
    <property type="project" value="UniProtKB-UniRule"/>
</dbReference>
<evidence type="ECO:0000256" key="7">
    <source>
        <dbReference type="ARBA" id="ARBA00022833"/>
    </source>
</evidence>
<dbReference type="SMART" id="SM00490">
    <property type="entry name" value="HELICc"/>
    <property type="match status" value="1"/>
</dbReference>
<comment type="function">
    <text evidence="12">Initiates the restart of stalled replication forks, which reloads the replicative helicase on sites other than the origin of replication. Recognizes and binds to abandoned replication forks and remodels them to uncover a helicase loading site. Promotes assembly of the primosome at these replication forks.</text>
</comment>
<dbReference type="GO" id="GO:0006302">
    <property type="term" value="P:double-strand break repair"/>
    <property type="evidence" value="ECO:0007669"/>
    <property type="project" value="InterPro"/>
</dbReference>
<keyword evidence="16" id="KW-1185">Reference proteome</keyword>
<dbReference type="InterPro" id="IPR041222">
    <property type="entry name" value="PriA_3primeBD"/>
</dbReference>
<dbReference type="GO" id="GO:0006310">
    <property type="term" value="P:DNA recombination"/>
    <property type="evidence" value="ECO:0007669"/>
    <property type="project" value="InterPro"/>
</dbReference>
<evidence type="ECO:0000313" key="15">
    <source>
        <dbReference type="EMBL" id="KXB90630.1"/>
    </source>
</evidence>
<dbReference type="AlphaFoldDB" id="A0A134CEN4"/>
<dbReference type="Pfam" id="PF00271">
    <property type="entry name" value="Helicase_C"/>
    <property type="match status" value="1"/>
</dbReference>
<evidence type="ECO:0000259" key="13">
    <source>
        <dbReference type="PROSITE" id="PS51192"/>
    </source>
</evidence>
<feature type="binding site" evidence="12">
    <location>
        <position position="509"/>
    </location>
    <ligand>
        <name>Zn(2+)</name>
        <dbReference type="ChEBI" id="CHEBI:29105"/>
        <label>2</label>
    </ligand>
</feature>
<dbReference type="Pfam" id="PF18319">
    <property type="entry name" value="Zn_ribbon_PriA"/>
    <property type="match status" value="1"/>
</dbReference>
<dbReference type="GO" id="GO:0006269">
    <property type="term" value="P:DNA replication, synthesis of primer"/>
    <property type="evidence" value="ECO:0007669"/>
    <property type="project" value="UniProtKB-KW"/>
</dbReference>
<dbReference type="Pfam" id="PF18074">
    <property type="entry name" value="PriA_C"/>
    <property type="match status" value="1"/>
</dbReference>
<keyword evidence="5 12" id="KW-0378">Hydrolase</keyword>
<comment type="caution">
    <text evidence="15">The sequence shown here is derived from an EMBL/GenBank/DDBJ whole genome shotgun (WGS) entry which is preliminary data.</text>
</comment>
<dbReference type="InterPro" id="IPR014001">
    <property type="entry name" value="Helicase_ATP-bd"/>
</dbReference>
<keyword evidence="2 12" id="KW-0235">DNA replication</keyword>
<dbReference type="Gene3D" id="3.40.50.300">
    <property type="entry name" value="P-loop containing nucleotide triphosphate hydrolases"/>
    <property type="match status" value="2"/>
</dbReference>
<feature type="binding site" evidence="12">
    <location>
        <position position="537"/>
    </location>
    <ligand>
        <name>Zn(2+)</name>
        <dbReference type="ChEBI" id="CHEBI:29105"/>
        <label>1</label>
    </ligand>
</feature>
<dbReference type="PANTHER" id="PTHR30580">
    <property type="entry name" value="PRIMOSOMAL PROTEIN N"/>
    <property type="match status" value="1"/>
</dbReference>
<evidence type="ECO:0000256" key="10">
    <source>
        <dbReference type="ARBA" id="ARBA00023235"/>
    </source>
</evidence>
<dbReference type="STRING" id="1588748.HMPREF3182_01053"/>
<dbReference type="InterPro" id="IPR011545">
    <property type="entry name" value="DEAD/DEAH_box_helicase_dom"/>
</dbReference>
<keyword evidence="8 12" id="KW-0067">ATP-binding</keyword>
<dbReference type="GO" id="GO:0016887">
    <property type="term" value="F:ATP hydrolysis activity"/>
    <property type="evidence" value="ECO:0007669"/>
    <property type="project" value="RHEA"/>
</dbReference>
<keyword evidence="1 12" id="KW-0639">Primosome</keyword>
<dbReference type="GO" id="GO:0005524">
    <property type="term" value="F:ATP binding"/>
    <property type="evidence" value="ECO:0007669"/>
    <property type="project" value="UniProtKB-UniRule"/>
</dbReference>
<feature type="binding site" evidence="12">
    <location>
        <position position="524"/>
    </location>
    <ligand>
        <name>Zn(2+)</name>
        <dbReference type="ChEBI" id="CHEBI:29105"/>
        <label>2</label>
    </ligand>
</feature>
<keyword evidence="7 12" id="KW-0862">Zinc</keyword>
<dbReference type="InterPro" id="IPR001650">
    <property type="entry name" value="Helicase_C-like"/>
</dbReference>
<dbReference type="NCBIfam" id="NF004066">
    <property type="entry name" value="PRK05580.1-3"/>
    <property type="match status" value="1"/>
</dbReference>
<dbReference type="PROSITE" id="PS51194">
    <property type="entry name" value="HELICASE_CTER"/>
    <property type="match status" value="1"/>
</dbReference>
<evidence type="ECO:0000256" key="3">
    <source>
        <dbReference type="ARBA" id="ARBA00022723"/>
    </source>
</evidence>
<evidence type="ECO:0000313" key="16">
    <source>
        <dbReference type="Proteomes" id="UP000070160"/>
    </source>
</evidence>
<feature type="binding site" evidence="12">
    <location>
        <position position="506"/>
    </location>
    <ligand>
        <name>Zn(2+)</name>
        <dbReference type="ChEBI" id="CHEBI:29105"/>
        <label>2</label>
    </ligand>
</feature>
<dbReference type="PATRIC" id="fig|1588748.3.peg.1012"/>
<proteinExistence type="inferred from homology"/>
<feature type="binding site" evidence="12">
    <location>
        <position position="500"/>
    </location>
    <ligand>
        <name>Zn(2+)</name>
        <dbReference type="ChEBI" id="CHEBI:29105"/>
        <label>1</label>
    </ligand>
</feature>
<feature type="binding site" evidence="12">
    <location>
        <position position="497"/>
    </location>
    <ligand>
        <name>Zn(2+)</name>
        <dbReference type="ChEBI" id="CHEBI:29105"/>
        <label>1</label>
    </ligand>
</feature>
<dbReference type="InterPro" id="IPR005259">
    <property type="entry name" value="PriA"/>
</dbReference>
<sequence length="784" mass="88696">MIADIIINTTAKQLQQTFSYLIPEGLNITVGSRVLIPFGYRKEEGIVICIREANERDFSFSLKSILEVLSQQSGFQEEMVQTALWIHSYYLCTMADAFRLFMVEKKGITRQSYLVVNTGITDLDVHDQKIVQSISSSMCSYEKAISIFGKPTIERLINQHIIRVRATIKNNIVDKQETIVQWVHADNEGILVRRPRQKALLAYMEQHKECTLEQLSQDGFQRQLVFALSQTGCIGISKRLKKSNSAEGMSSFYSPWKLTSEQVSAIHTVRQDIEGKTYVLHGVTGSGKTEVYIQLAADVLAKAKQVLVLVPEIALTGQMVQRFLARFGDEVVIMHSKLSKGERKEAWMRMKEGLAHICIGARSAVFTGVQQLGLVIIDECHDTSYKQDEAPRYHAVKVAQKRAAYYGCPVVLGSATPLITDYYQSLQGKYTLLSLSQRVSGRNLPSVCVVDMRSELDMGNYSVLSYTLMDKLKKALAAHEQAIILLNRRGFSTFVMCRKCGFVVMCQTCEVPMVYHKDNEVLRCHYCEATSPIPQCCPQCNSKYIKFFGSGTEKVEMELHELFPTARVMRLDQDTTVCKHQGENILAAFGRGEADILLGTQMVAKGHDFPNVTVVGILAADSLLNVPAYWAGERTFQLLTQAAGRAGRGDKPGIVVMQTYAPEHYVIENAKKQDYLSFYKQEIEYRKAFLYPPFHDMIKILVQDQQESRVWQKANALSQQLQPIVNQQKETELIGPFVDIIKKIRNKYRVVLLIKGKDLQEIKDYIRTQNILQQQGVLIDVDPL</sequence>
<feature type="binding site" evidence="12">
    <location>
        <position position="527"/>
    </location>
    <ligand>
        <name>Zn(2+)</name>
        <dbReference type="ChEBI" id="CHEBI:29105"/>
        <label>2</label>
    </ligand>
</feature>
<protein>
    <recommendedName>
        <fullName evidence="12">Replication restart protein PriA</fullName>
    </recommendedName>
    <alternativeName>
        <fullName evidence="12">ATP-dependent DNA helicase PriA</fullName>
        <ecNumber evidence="12">5.6.2.4</ecNumber>
    </alternativeName>
    <alternativeName>
        <fullName evidence="12">DNA 3'-5' helicase PriA</fullName>
    </alternativeName>
</protein>
<feature type="domain" description="Helicase C-terminal" evidence="14">
    <location>
        <begin position="532"/>
        <end position="691"/>
    </location>
</feature>
<comment type="catalytic activity">
    <reaction evidence="12">
        <text>Couples ATP hydrolysis with the unwinding of duplex DNA by translocating in the 3'-5' direction.</text>
        <dbReference type="EC" id="5.6.2.4"/>
    </reaction>
</comment>
<dbReference type="Gene3D" id="3.40.1440.60">
    <property type="entry name" value="PriA, 3(prime) DNA-binding domain"/>
    <property type="match status" value="1"/>
</dbReference>
<dbReference type="CDD" id="cd18804">
    <property type="entry name" value="SF2_C_priA"/>
    <property type="match status" value="1"/>
</dbReference>
<dbReference type="InterPro" id="IPR040498">
    <property type="entry name" value="PriA_CRR"/>
</dbReference>
<comment type="subunit">
    <text evidence="12">Component of the replication restart primosome.</text>
</comment>
<dbReference type="GO" id="GO:0043138">
    <property type="term" value="F:3'-5' DNA helicase activity"/>
    <property type="evidence" value="ECO:0007669"/>
    <property type="project" value="UniProtKB-EC"/>
</dbReference>
<dbReference type="EMBL" id="LSDT01000044">
    <property type="protein sequence ID" value="KXB90630.1"/>
    <property type="molecule type" value="Genomic_DNA"/>
</dbReference>
<dbReference type="InterPro" id="IPR042115">
    <property type="entry name" value="PriA_3primeBD_sf"/>
</dbReference>
<dbReference type="NCBIfam" id="TIGR00595">
    <property type="entry name" value="priA"/>
    <property type="match status" value="1"/>
</dbReference>
<accession>A0A134CEN4</accession>
<feature type="domain" description="Helicase ATP-binding" evidence="13">
    <location>
        <begin position="269"/>
        <end position="435"/>
    </location>
</feature>
<dbReference type="RefSeq" id="WP_062485821.1">
    <property type="nucleotide sequence ID" value="NZ_KQ960952.1"/>
</dbReference>
<dbReference type="PANTHER" id="PTHR30580:SF0">
    <property type="entry name" value="PRIMOSOMAL PROTEIN N"/>
    <property type="match status" value="1"/>
</dbReference>
<dbReference type="Proteomes" id="UP000070160">
    <property type="component" value="Unassembled WGS sequence"/>
</dbReference>
<evidence type="ECO:0000256" key="1">
    <source>
        <dbReference type="ARBA" id="ARBA00022515"/>
    </source>
</evidence>
<dbReference type="PROSITE" id="PS51192">
    <property type="entry name" value="HELICASE_ATP_BIND_1"/>
    <property type="match status" value="1"/>
</dbReference>
<evidence type="ECO:0000256" key="5">
    <source>
        <dbReference type="ARBA" id="ARBA00022801"/>
    </source>
</evidence>
<evidence type="ECO:0000256" key="6">
    <source>
        <dbReference type="ARBA" id="ARBA00022806"/>
    </source>
</evidence>
<dbReference type="SMART" id="SM00487">
    <property type="entry name" value="DEXDc"/>
    <property type="match status" value="1"/>
</dbReference>
<evidence type="ECO:0000256" key="11">
    <source>
        <dbReference type="ARBA" id="ARBA00048988"/>
    </source>
</evidence>
<dbReference type="EC" id="5.6.2.4" evidence="12"/>
<evidence type="ECO:0000256" key="4">
    <source>
        <dbReference type="ARBA" id="ARBA00022741"/>
    </source>
</evidence>
<evidence type="ECO:0000256" key="9">
    <source>
        <dbReference type="ARBA" id="ARBA00023125"/>
    </source>
</evidence>
<keyword evidence="10 12" id="KW-0413">Isomerase</keyword>
<comment type="similarity">
    <text evidence="12">Belongs to the helicase family. PriA subfamily.</text>
</comment>
<dbReference type="HAMAP" id="MF_00983">
    <property type="entry name" value="PriA"/>
    <property type="match status" value="1"/>
</dbReference>
<dbReference type="GO" id="GO:0006270">
    <property type="term" value="P:DNA replication initiation"/>
    <property type="evidence" value="ECO:0007669"/>
    <property type="project" value="TreeGrafter"/>
</dbReference>
<reference evidence="16" key="1">
    <citation type="submission" date="2016-01" db="EMBL/GenBank/DDBJ databases">
        <authorList>
            <person name="Mitreva M."/>
            <person name="Pepin K.H."/>
            <person name="Mihindukulasuriya K.A."/>
            <person name="Fulton R."/>
            <person name="Fronick C."/>
            <person name="O'Laughlin M."/>
            <person name="Miner T."/>
            <person name="Herter B."/>
            <person name="Rosa B.A."/>
            <person name="Cordes M."/>
            <person name="Tomlinson C."/>
            <person name="Wollam A."/>
            <person name="Palsikar V.B."/>
            <person name="Mardis E.R."/>
            <person name="Wilson R.K."/>
        </authorList>
    </citation>
    <scope>NUCLEOTIDE SEQUENCE [LARGE SCALE GENOMIC DNA]</scope>
    <source>
        <strain evidence="16">KA00182</strain>
    </source>
</reference>
<dbReference type="GO" id="GO:0003677">
    <property type="term" value="F:DNA binding"/>
    <property type="evidence" value="ECO:0007669"/>
    <property type="project" value="UniProtKB-UniRule"/>
</dbReference>
<dbReference type="Pfam" id="PF17764">
    <property type="entry name" value="PriA_3primeBD"/>
    <property type="match status" value="1"/>
</dbReference>
<name>A0A134CEN4_9FIRM</name>
<dbReference type="CDD" id="cd17929">
    <property type="entry name" value="DEXHc_priA"/>
    <property type="match status" value="1"/>
</dbReference>
<keyword evidence="9 12" id="KW-0238">DNA-binding</keyword>